<keyword evidence="2" id="KW-0472">Membrane</keyword>
<name>A0A401Z595_9ACTN</name>
<feature type="compositionally biased region" description="Low complexity" evidence="1">
    <location>
        <begin position="1"/>
        <end position="17"/>
    </location>
</feature>
<feature type="region of interest" description="Disordered" evidence="1">
    <location>
        <begin position="1"/>
        <end position="35"/>
    </location>
</feature>
<evidence type="ECO:0000259" key="3">
    <source>
        <dbReference type="Pfam" id="PF14258"/>
    </source>
</evidence>
<organism evidence="4 5">
    <name type="scientific">Embleya hyalina</name>
    <dbReference type="NCBI Taxonomy" id="516124"/>
    <lineage>
        <taxon>Bacteria</taxon>
        <taxon>Bacillati</taxon>
        <taxon>Actinomycetota</taxon>
        <taxon>Actinomycetes</taxon>
        <taxon>Kitasatosporales</taxon>
        <taxon>Streptomycetaceae</taxon>
        <taxon>Embleya</taxon>
    </lineage>
</organism>
<evidence type="ECO:0000313" key="4">
    <source>
        <dbReference type="EMBL" id="GCE02019.1"/>
    </source>
</evidence>
<accession>A0A401Z595</accession>
<protein>
    <recommendedName>
        <fullName evidence="3">DUF4350 domain-containing protein</fullName>
    </recommendedName>
</protein>
<keyword evidence="2" id="KW-0812">Transmembrane</keyword>
<dbReference type="Proteomes" id="UP000286931">
    <property type="component" value="Unassembled WGS sequence"/>
</dbReference>
<dbReference type="RefSeq" id="WP_126643585.1">
    <property type="nucleotide sequence ID" value="NZ_BIFH01000056.1"/>
</dbReference>
<dbReference type="Pfam" id="PF14258">
    <property type="entry name" value="DUF4350"/>
    <property type="match status" value="1"/>
</dbReference>
<gene>
    <name evidence="4" type="ORF">EHYA_09794</name>
</gene>
<dbReference type="AlphaFoldDB" id="A0A401Z595"/>
<sequence>MSADPAGPAAPDSPAPGVSGTAAFGPTLPAPTPLGRTAEQTWRRLRVPLALVALVVIVVSALVLIRGDRHEGSLDPRSTGKAGSKAVAQLLRARGVEVEPVRSADAAERAIRPDTTLVVAYPDLVTDAHLARLAAAAPARTVLIRPDEAALTALAPGVRAARDTSGRELDPDCRLPAAQRAGSADVGGGRFDIGPFPTATGCYPYAGLPTLVLAPAGPGRDTVVLGSGSMLTNDRLDAHGNAALALNLLGAHPHLVWYLPGSGELPPADDSLWDLLPAGWRWGAAQLAVAAVLLALWRARRLGPVVAEPLPVVVRAAETVEGRARLYRRGRARDTAAELLRAAARERLARLLGGDTGEAALIAAVTARTDHTSAHVHALLYGAIPESDEALVTLSADLDALIRQVRTT</sequence>
<dbReference type="EMBL" id="BIFH01000056">
    <property type="protein sequence ID" value="GCE02019.1"/>
    <property type="molecule type" value="Genomic_DNA"/>
</dbReference>
<dbReference type="InterPro" id="IPR025646">
    <property type="entry name" value="DUF4350"/>
</dbReference>
<feature type="domain" description="DUF4350" evidence="3">
    <location>
        <begin position="77"/>
        <end position="249"/>
    </location>
</feature>
<proteinExistence type="predicted"/>
<reference evidence="4 5" key="1">
    <citation type="submission" date="2018-12" db="EMBL/GenBank/DDBJ databases">
        <title>Draft genome sequence of Embleya hyalina NBRC 13850T.</title>
        <authorList>
            <person name="Komaki H."/>
            <person name="Hosoyama A."/>
            <person name="Kimura A."/>
            <person name="Ichikawa N."/>
            <person name="Tamura T."/>
        </authorList>
    </citation>
    <scope>NUCLEOTIDE SEQUENCE [LARGE SCALE GENOMIC DNA]</scope>
    <source>
        <strain evidence="4 5">NBRC 13850</strain>
    </source>
</reference>
<feature type="transmembrane region" description="Helical" evidence="2">
    <location>
        <begin position="45"/>
        <end position="65"/>
    </location>
</feature>
<evidence type="ECO:0000313" key="5">
    <source>
        <dbReference type="Proteomes" id="UP000286931"/>
    </source>
</evidence>
<comment type="caution">
    <text evidence="4">The sequence shown here is derived from an EMBL/GenBank/DDBJ whole genome shotgun (WGS) entry which is preliminary data.</text>
</comment>
<evidence type="ECO:0000256" key="2">
    <source>
        <dbReference type="SAM" id="Phobius"/>
    </source>
</evidence>
<evidence type="ECO:0000256" key="1">
    <source>
        <dbReference type="SAM" id="MobiDB-lite"/>
    </source>
</evidence>
<dbReference type="OrthoDB" id="5241668at2"/>
<keyword evidence="2" id="KW-1133">Transmembrane helix</keyword>
<keyword evidence="5" id="KW-1185">Reference proteome</keyword>